<dbReference type="EMBL" id="CM001224">
    <property type="protein sequence ID" value="AET05150.1"/>
    <property type="molecule type" value="Genomic_DNA"/>
</dbReference>
<dbReference type="Proteomes" id="UP000002051">
    <property type="component" value="Chromosome 8"/>
</dbReference>
<reference evidence="2 4" key="1">
    <citation type="journal article" date="2011" name="Nature">
        <title>The Medicago genome provides insight into the evolution of rhizobial symbioses.</title>
        <authorList>
            <person name="Young N.D."/>
            <person name="Debelle F."/>
            <person name="Oldroyd G.E."/>
            <person name="Geurts R."/>
            <person name="Cannon S.B."/>
            <person name="Udvardi M.K."/>
            <person name="Benedito V.A."/>
            <person name="Mayer K.F."/>
            <person name="Gouzy J."/>
            <person name="Schoof H."/>
            <person name="Van de Peer Y."/>
            <person name="Proost S."/>
            <person name="Cook D.R."/>
            <person name="Meyers B.C."/>
            <person name="Spannagl M."/>
            <person name="Cheung F."/>
            <person name="De Mita S."/>
            <person name="Krishnakumar V."/>
            <person name="Gundlach H."/>
            <person name="Zhou S."/>
            <person name="Mudge J."/>
            <person name="Bharti A.K."/>
            <person name="Murray J.D."/>
            <person name="Naoumkina M.A."/>
            <person name="Rosen B."/>
            <person name="Silverstein K.A."/>
            <person name="Tang H."/>
            <person name="Rombauts S."/>
            <person name="Zhao P.X."/>
            <person name="Zhou P."/>
            <person name="Barbe V."/>
            <person name="Bardou P."/>
            <person name="Bechner M."/>
            <person name="Bellec A."/>
            <person name="Berger A."/>
            <person name="Berges H."/>
            <person name="Bidwell S."/>
            <person name="Bisseling T."/>
            <person name="Choisne N."/>
            <person name="Couloux A."/>
            <person name="Denny R."/>
            <person name="Deshpande S."/>
            <person name="Dai X."/>
            <person name="Doyle J.J."/>
            <person name="Dudez A.M."/>
            <person name="Farmer A.D."/>
            <person name="Fouteau S."/>
            <person name="Franken C."/>
            <person name="Gibelin C."/>
            <person name="Gish J."/>
            <person name="Goldstein S."/>
            <person name="Gonzalez A.J."/>
            <person name="Green P.J."/>
            <person name="Hallab A."/>
            <person name="Hartog M."/>
            <person name="Hua A."/>
            <person name="Humphray S.J."/>
            <person name="Jeong D.H."/>
            <person name="Jing Y."/>
            <person name="Jocker A."/>
            <person name="Kenton S.M."/>
            <person name="Kim D.J."/>
            <person name="Klee K."/>
            <person name="Lai H."/>
            <person name="Lang C."/>
            <person name="Lin S."/>
            <person name="Macmil S.L."/>
            <person name="Magdelenat G."/>
            <person name="Matthews L."/>
            <person name="McCorrison J."/>
            <person name="Monaghan E.L."/>
            <person name="Mun J.H."/>
            <person name="Najar F.Z."/>
            <person name="Nicholson C."/>
            <person name="Noirot C."/>
            <person name="O'Bleness M."/>
            <person name="Paule C.R."/>
            <person name="Poulain J."/>
            <person name="Prion F."/>
            <person name="Qin B."/>
            <person name="Qu C."/>
            <person name="Retzel E.F."/>
            <person name="Riddle C."/>
            <person name="Sallet E."/>
            <person name="Samain S."/>
            <person name="Samson N."/>
            <person name="Sanders I."/>
            <person name="Saurat O."/>
            <person name="Scarpelli C."/>
            <person name="Schiex T."/>
            <person name="Segurens B."/>
            <person name="Severin A.J."/>
            <person name="Sherrier D.J."/>
            <person name="Shi R."/>
            <person name="Sims S."/>
            <person name="Singer S.R."/>
            <person name="Sinharoy S."/>
            <person name="Sterck L."/>
            <person name="Viollet A."/>
            <person name="Wang B.B."/>
            <person name="Wang K."/>
            <person name="Wang M."/>
            <person name="Wang X."/>
            <person name="Warfsmann J."/>
            <person name="Weissenbach J."/>
            <person name="White D.D."/>
            <person name="White J.D."/>
            <person name="Wiley G.B."/>
            <person name="Wincker P."/>
            <person name="Xing Y."/>
            <person name="Yang L."/>
            <person name="Yao Z."/>
            <person name="Ying F."/>
            <person name="Zhai J."/>
            <person name="Zhou L."/>
            <person name="Zuber A."/>
            <person name="Denarie J."/>
            <person name="Dixon R.A."/>
            <person name="May G.D."/>
            <person name="Schwartz D.C."/>
            <person name="Rogers J."/>
            <person name="Quetier F."/>
            <person name="Town C.D."/>
            <person name="Roe B.A."/>
        </authorList>
    </citation>
    <scope>NUCLEOTIDE SEQUENCE [LARGE SCALE GENOMIC DNA]</scope>
    <source>
        <strain evidence="2">A17</strain>
        <strain evidence="3 4">cv. Jemalong A17</strain>
    </source>
</reference>
<reference evidence="2 4" key="2">
    <citation type="journal article" date="2014" name="BMC Genomics">
        <title>An improved genome release (version Mt4.0) for the model legume Medicago truncatula.</title>
        <authorList>
            <person name="Tang H."/>
            <person name="Krishnakumar V."/>
            <person name="Bidwell S."/>
            <person name="Rosen B."/>
            <person name="Chan A."/>
            <person name="Zhou S."/>
            <person name="Gentzbittel L."/>
            <person name="Childs K.L."/>
            <person name="Yandell M."/>
            <person name="Gundlach H."/>
            <person name="Mayer K.F."/>
            <person name="Schwartz D.C."/>
            <person name="Town C.D."/>
        </authorList>
    </citation>
    <scope>GENOME REANNOTATION</scope>
    <source>
        <strain evidence="3 4">cv. Jemalong A17</strain>
    </source>
</reference>
<sequence>MEDIRDMLEIDSGVGMVVNAIHVELSKRTGPYGSARLTRINIGLGPKILSLNFNRFFSPALKSPVPVRASPNGSARLARAPLDPNPVTELDKMENELRLQYRTICIEFHVRDISSELNEPFWRFGFILDMRCSIVFAQCFPFMTVLFIVNSIVKYPFIQVKNVKQTQFKCTLDMTGAEPNLQ</sequence>
<keyword evidence="4" id="KW-1185">Reference proteome</keyword>
<gene>
    <name evidence="2" type="ordered locus">MTR_8g102120</name>
</gene>
<accession>G7LJN7</accession>
<protein>
    <submittedName>
        <fullName evidence="2">Transmembrane protein, putative</fullName>
    </submittedName>
</protein>
<evidence type="ECO:0000256" key="1">
    <source>
        <dbReference type="SAM" id="Phobius"/>
    </source>
</evidence>
<dbReference type="AlphaFoldDB" id="G7LJN7"/>
<keyword evidence="1 2" id="KW-0812">Transmembrane</keyword>
<evidence type="ECO:0000313" key="4">
    <source>
        <dbReference type="Proteomes" id="UP000002051"/>
    </source>
</evidence>
<organism evidence="2 4">
    <name type="scientific">Medicago truncatula</name>
    <name type="common">Barrel medic</name>
    <name type="synonym">Medicago tribuloides</name>
    <dbReference type="NCBI Taxonomy" id="3880"/>
    <lineage>
        <taxon>Eukaryota</taxon>
        <taxon>Viridiplantae</taxon>
        <taxon>Streptophyta</taxon>
        <taxon>Embryophyta</taxon>
        <taxon>Tracheophyta</taxon>
        <taxon>Spermatophyta</taxon>
        <taxon>Magnoliopsida</taxon>
        <taxon>eudicotyledons</taxon>
        <taxon>Gunneridae</taxon>
        <taxon>Pentapetalae</taxon>
        <taxon>rosids</taxon>
        <taxon>fabids</taxon>
        <taxon>Fabales</taxon>
        <taxon>Fabaceae</taxon>
        <taxon>Papilionoideae</taxon>
        <taxon>50 kb inversion clade</taxon>
        <taxon>NPAAA clade</taxon>
        <taxon>Hologalegina</taxon>
        <taxon>IRL clade</taxon>
        <taxon>Trifolieae</taxon>
        <taxon>Medicago</taxon>
    </lineage>
</organism>
<reference evidence="3" key="3">
    <citation type="submission" date="2015-04" db="UniProtKB">
        <authorList>
            <consortium name="EnsemblPlants"/>
        </authorList>
    </citation>
    <scope>IDENTIFICATION</scope>
    <source>
        <strain evidence="3">cv. Jemalong A17</strain>
    </source>
</reference>
<evidence type="ECO:0000313" key="2">
    <source>
        <dbReference type="EMBL" id="AET05150.1"/>
    </source>
</evidence>
<keyword evidence="1" id="KW-1133">Transmembrane helix</keyword>
<name>G7LJN7_MEDTR</name>
<dbReference type="HOGENOM" id="CLU_1484154_0_0_1"/>
<keyword evidence="1" id="KW-0472">Membrane</keyword>
<dbReference type="PaxDb" id="3880-AET05150"/>
<proteinExistence type="predicted"/>
<evidence type="ECO:0000313" key="3">
    <source>
        <dbReference type="EnsemblPlants" id="AET05150"/>
    </source>
</evidence>
<dbReference type="EnsemblPlants" id="AET05150">
    <property type="protein sequence ID" value="AET05150"/>
    <property type="gene ID" value="MTR_8g102120"/>
</dbReference>
<feature type="transmembrane region" description="Helical" evidence="1">
    <location>
        <begin position="132"/>
        <end position="153"/>
    </location>
</feature>